<evidence type="ECO:0000313" key="2">
    <source>
        <dbReference type="Proteomes" id="UP000306145"/>
    </source>
</evidence>
<dbReference type="EMBL" id="VDFY01000064">
    <property type="protein sequence ID" value="TNH31659.1"/>
    <property type="molecule type" value="Genomic_DNA"/>
</dbReference>
<dbReference type="RefSeq" id="WP_139582017.1">
    <property type="nucleotide sequence ID" value="NZ_VDFY01000064.1"/>
</dbReference>
<dbReference type="AlphaFoldDB" id="A0A5C4QZW9"/>
<name>A0A5C4QZW9_9ACTN</name>
<accession>A0A5C4QZW9</accession>
<proteinExistence type="predicted"/>
<evidence type="ECO:0008006" key="3">
    <source>
        <dbReference type="Google" id="ProtNLM"/>
    </source>
</evidence>
<gene>
    <name evidence="1" type="ORF">FHG89_01000</name>
</gene>
<dbReference type="Proteomes" id="UP000306145">
    <property type="component" value="Unassembled WGS sequence"/>
</dbReference>
<comment type="caution">
    <text evidence="1">The sequence shown here is derived from an EMBL/GenBank/DDBJ whole genome shotgun (WGS) entry which is preliminary data.</text>
</comment>
<reference evidence="1 2" key="1">
    <citation type="submission" date="2019-06" db="EMBL/GenBank/DDBJ databases">
        <title>Micromonospora ordensis sp. nov., isolated from deep marine sediment.</title>
        <authorList>
            <person name="Veyisoglu A."/>
            <person name="Carro L."/>
            <person name="Klenk H.-P."/>
            <person name="Sahin N."/>
        </authorList>
    </citation>
    <scope>NUCLEOTIDE SEQUENCE [LARGE SCALE GENOMIC DNA]</scope>
    <source>
        <strain evidence="1 2">S2509</strain>
    </source>
</reference>
<protein>
    <recommendedName>
        <fullName evidence="3">GNAT family N-acetyltransferase</fullName>
    </recommendedName>
</protein>
<keyword evidence="2" id="KW-1185">Reference proteome</keyword>
<dbReference type="OrthoDB" id="153065at2"/>
<evidence type="ECO:0000313" key="1">
    <source>
        <dbReference type="EMBL" id="TNH31659.1"/>
    </source>
</evidence>
<sequence>MVSGDGVLGVCNVFTRAGDPGDIWRGVLATLPGVPLVGYESGPDLALAVEAGFAPLGPLRVWLHP</sequence>
<organism evidence="1 2">
    <name type="scientific">Micromonospora orduensis</name>
    <dbReference type="NCBI Taxonomy" id="1420891"/>
    <lineage>
        <taxon>Bacteria</taxon>
        <taxon>Bacillati</taxon>
        <taxon>Actinomycetota</taxon>
        <taxon>Actinomycetes</taxon>
        <taxon>Micromonosporales</taxon>
        <taxon>Micromonosporaceae</taxon>
        <taxon>Micromonospora</taxon>
    </lineage>
</organism>